<gene>
    <name evidence="2" type="ORF">CAEBREN_02954</name>
</gene>
<dbReference type="HOGENOM" id="CLU_2742319_0_0_1"/>
<organism evidence="3">
    <name type="scientific">Caenorhabditis brenneri</name>
    <name type="common">Nematode worm</name>
    <dbReference type="NCBI Taxonomy" id="135651"/>
    <lineage>
        <taxon>Eukaryota</taxon>
        <taxon>Metazoa</taxon>
        <taxon>Ecdysozoa</taxon>
        <taxon>Nematoda</taxon>
        <taxon>Chromadorea</taxon>
        <taxon>Rhabditida</taxon>
        <taxon>Rhabditina</taxon>
        <taxon>Rhabditomorpha</taxon>
        <taxon>Rhabditoidea</taxon>
        <taxon>Rhabditidae</taxon>
        <taxon>Peloderinae</taxon>
        <taxon>Caenorhabditis</taxon>
    </lineage>
</organism>
<dbReference type="InParanoid" id="G0N2X6"/>
<accession>G0N2X6</accession>
<evidence type="ECO:0000313" key="3">
    <source>
        <dbReference type="Proteomes" id="UP000008068"/>
    </source>
</evidence>
<dbReference type="Proteomes" id="UP000008068">
    <property type="component" value="Unassembled WGS sequence"/>
</dbReference>
<protein>
    <submittedName>
        <fullName evidence="2">Uncharacterized protein</fullName>
    </submittedName>
</protein>
<feature type="chain" id="PRO_5003404381" evidence="1">
    <location>
        <begin position="21"/>
        <end position="71"/>
    </location>
</feature>
<evidence type="ECO:0000313" key="2">
    <source>
        <dbReference type="EMBL" id="EGT51163.1"/>
    </source>
</evidence>
<reference evidence="3" key="1">
    <citation type="submission" date="2011-07" db="EMBL/GenBank/DDBJ databases">
        <authorList>
            <consortium name="Caenorhabditis brenneri Sequencing and Analysis Consortium"/>
            <person name="Wilson R.K."/>
        </authorList>
    </citation>
    <scope>NUCLEOTIDE SEQUENCE [LARGE SCALE GENOMIC DNA]</scope>
    <source>
        <strain evidence="3">PB2801</strain>
    </source>
</reference>
<keyword evidence="1" id="KW-0732">Signal</keyword>
<evidence type="ECO:0000256" key="1">
    <source>
        <dbReference type="SAM" id="SignalP"/>
    </source>
</evidence>
<dbReference type="EMBL" id="GL379832">
    <property type="protein sequence ID" value="EGT51163.1"/>
    <property type="molecule type" value="Genomic_DNA"/>
</dbReference>
<dbReference type="AlphaFoldDB" id="G0N2X6"/>
<keyword evidence="3" id="KW-1185">Reference proteome</keyword>
<proteinExistence type="predicted"/>
<sequence length="71" mass="7771">MVLVVLPLTTILNSLRIGVPAPGDLVPVGPKSQLRSTSSAELVYLEGYEGEVFPVEVVEVLLDWFTPPREH</sequence>
<feature type="signal peptide" evidence="1">
    <location>
        <begin position="1"/>
        <end position="20"/>
    </location>
</feature>
<name>G0N2X6_CAEBE</name>